<sequence length="373" mass="38505">MLYRASWTRAIGSVLLLFTQVAADVSFEGDLPRELEMGTSYNIRWSTDARNVKVTMVSGSEASNNIYHLFDIICDVWVVDDLTRACTSTDNAVDWTPPGDLPVGHYMLMATAADGSTAFSRQFNLVSAGDGSGSSNPPSSGSASVTTSLLLTTSLLVTTSGGSTQSITSTIARTPAPSESFVQTDEPSSSSTGLGTGAKAGIGIGAAVGGLALLAALGFLLFRMGKRAAGTKKKEDKSEQDGGEGGKAEAPASNEAELVTDFEQTNGTGISELQAPNAIHEAPDYKHLDTPGQHVFVGELDATGGSFAIPPPAHVPTAGPAVPGITDMAAGVAEGVDEARAPEAGDKQATTPDNSHSPVVYETPDDIGRRNDK</sequence>
<evidence type="ECO:0000256" key="7">
    <source>
        <dbReference type="SAM" id="SignalP"/>
    </source>
</evidence>
<dbReference type="OrthoDB" id="4767069at2759"/>
<keyword evidence="2 6" id="KW-0812">Transmembrane</keyword>
<dbReference type="InterPro" id="IPR051694">
    <property type="entry name" value="Immunoregulatory_rcpt-like"/>
</dbReference>
<feature type="chain" id="PRO_5020670751" description="Mid2 domain-containing protein" evidence="7">
    <location>
        <begin position="24"/>
        <end position="373"/>
    </location>
</feature>
<feature type="region of interest" description="Disordered" evidence="5">
    <location>
        <begin position="332"/>
        <end position="373"/>
    </location>
</feature>
<gene>
    <name evidence="8" type="ORF">DL764_002511</name>
</gene>
<dbReference type="EMBL" id="QJNU01000097">
    <property type="protein sequence ID" value="RYP07434.1"/>
    <property type="molecule type" value="Genomic_DNA"/>
</dbReference>
<evidence type="ECO:0000256" key="5">
    <source>
        <dbReference type="SAM" id="MobiDB-lite"/>
    </source>
</evidence>
<organism evidence="8 9">
    <name type="scientific">Monosporascus ibericus</name>
    <dbReference type="NCBI Taxonomy" id="155417"/>
    <lineage>
        <taxon>Eukaryota</taxon>
        <taxon>Fungi</taxon>
        <taxon>Dikarya</taxon>
        <taxon>Ascomycota</taxon>
        <taxon>Pezizomycotina</taxon>
        <taxon>Sordariomycetes</taxon>
        <taxon>Xylariomycetidae</taxon>
        <taxon>Xylariales</taxon>
        <taxon>Xylariales incertae sedis</taxon>
        <taxon>Monosporascus</taxon>
    </lineage>
</organism>
<evidence type="ECO:0008006" key="10">
    <source>
        <dbReference type="Google" id="ProtNLM"/>
    </source>
</evidence>
<keyword evidence="7" id="KW-0732">Signal</keyword>
<evidence type="ECO:0000256" key="6">
    <source>
        <dbReference type="SAM" id="Phobius"/>
    </source>
</evidence>
<feature type="compositionally biased region" description="Low complexity" evidence="5">
    <location>
        <begin position="160"/>
        <end position="171"/>
    </location>
</feature>
<feature type="region of interest" description="Disordered" evidence="5">
    <location>
        <begin position="228"/>
        <end position="255"/>
    </location>
</feature>
<dbReference type="PANTHER" id="PTHR15549:SF6">
    <property type="entry name" value="MID2 DOMAIN-CONTAINING PROTEIN"/>
    <property type="match status" value="1"/>
</dbReference>
<dbReference type="AlphaFoldDB" id="A0A4Q4TML0"/>
<evidence type="ECO:0000256" key="1">
    <source>
        <dbReference type="ARBA" id="ARBA00004167"/>
    </source>
</evidence>
<keyword evidence="3 6" id="KW-1133">Transmembrane helix</keyword>
<feature type="transmembrane region" description="Helical" evidence="6">
    <location>
        <begin position="200"/>
        <end position="222"/>
    </location>
</feature>
<name>A0A4Q4TML0_9PEZI</name>
<evidence type="ECO:0000313" key="8">
    <source>
        <dbReference type="EMBL" id="RYP07434.1"/>
    </source>
</evidence>
<dbReference type="GO" id="GO:0016020">
    <property type="term" value="C:membrane"/>
    <property type="evidence" value="ECO:0007669"/>
    <property type="project" value="UniProtKB-SubCell"/>
</dbReference>
<evidence type="ECO:0000256" key="4">
    <source>
        <dbReference type="ARBA" id="ARBA00023136"/>
    </source>
</evidence>
<protein>
    <recommendedName>
        <fullName evidence="10">Mid2 domain-containing protein</fullName>
    </recommendedName>
</protein>
<feature type="compositionally biased region" description="Polar residues" evidence="5">
    <location>
        <begin position="348"/>
        <end position="357"/>
    </location>
</feature>
<comment type="subcellular location">
    <subcellularLocation>
        <location evidence="1">Membrane</location>
        <topology evidence="1">Single-pass membrane protein</topology>
    </subcellularLocation>
</comment>
<feature type="compositionally biased region" description="Basic and acidic residues" evidence="5">
    <location>
        <begin position="232"/>
        <end position="247"/>
    </location>
</feature>
<proteinExistence type="predicted"/>
<comment type="caution">
    <text evidence="8">The sequence shown here is derived from an EMBL/GenBank/DDBJ whole genome shotgun (WGS) entry which is preliminary data.</text>
</comment>
<keyword evidence="4 6" id="KW-0472">Membrane</keyword>
<evidence type="ECO:0000256" key="3">
    <source>
        <dbReference type="ARBA" id="ARBA00022989"/>
    </source>
</evidence>
<dbReference type="PANTHER" id="PTHR15549">
    <property type="entry name" value="PAIRED IMMUNOGLOBULIN-LIKE TYPE 2 RECEPTOR"/>
    <property type="match status" value="1"/>
</dbReference>
<accession>A0A4Q4TML0</accession>
<feature type="compositionally biased region" description="Basic and acidic residues" evidence="5">
    <location>
        <begin position="337"/>
        <end position="346"/>
    </location>
</feature>
<reference evidence="8 9" key="1">
    <citation type="submission" date="2018-06" db="EMBL/GenBank/DDBJ databases">
        <title>Complete Genomes of Monosporascus.</title>
        <authorList>
            <person name="Robinson A.J."/>
            <person name="Natvig D.O."/>
        </authorList>
    </citation>
    <scope>NUCLEOTIDE SEQUENCE [LARGE SCALE GENOMIC DNA]</scope>
    <source>
        <strain evidence="8 9">CBS 110550</strain>
    </source>
</reference>
<dbReference type="Proteomes" id="UP000293360">
    <property type="component" value="Unassembled WGS sequence"/>
</dbReference>
<evidence type="ECO:0000256" key="2">
    <source>
        <dbReference type="ARBA" id="ARBA00022692"/>
    </source>
</evidence>
<feature type="signal peptide" evidence="7">
    <location>
        <begin position="1"/>
        <end position="23"/>
    </location>
</feature>
<feature type="compositionally biased region" description="Polar residues" evidence="5">
    <location>
        <begin position="180"/>
        <end position="192"/>
    </location>
</feature>
<dbReference type="GO" id="GO:0071944">
    <property type="term" value="C:cell periphery"/>
    <property type="evidence" value="ECO:0007669"/>
    <property type="project" value="UniProtKB-ARBA"/>
</dbReference>
<feature type="region of interest" description="Disordered" evidence="5">
    <location>
        <begin position="160"/>
        <end position="194"/>
    </location>
</feature>
<evidence type="ECO:0000313" key="9">
    <source>
        <dbReference type="Proteomes" id="UP000293360"/>
    </source>
</evidence>
<dbReference type="STRING" id="155417.A0A4Q4TML0"/>
<keyword evidence="9" id="KW-1185">Reference proteome</keyword>